<keyword evidence="3" id="KW-1185">Reference proteome</keyword>
<evidence type="ECO:0000313" key="2">
    <source>
        <dbReference type="EMBL" id="TNN47274.1"/>
    </source>
</evidence>
<feature type="region of interest" description="Disordered" evidence="1">
    <location>
        <begin position="155"/>
        <end position="183"/>
    </location>
</feature>
<organism evidence="2 3">
    <name type="scientific">Liparis tanakae</name>
    <name type="common">Tanaka's snailfish</name>
    <dbReference type="NCBI Taxonomy" id="230148"/>
    <lineage>
        <taxon>Eukaryota</taxon>
        <taxon>Metazoa</taxon>
        <taxon>Chordata</taxon>
        <taxon>Craniata</taxon>
        <taxon>Vertebrata</taxon>
        <taxon>Euteleostomi</taxon>
        <taxon>Actinopterygii</taxon>
        <taxon>Neopterygii</taxon>
        <taxon>Teleostei</taxon>
        <taxon>Neoteleostei</taxon>
        <taxon>Acanthomorphata</taxon>
        <taxon>Eupercaria</taxon>
        <taxon>Perciformes</taxon>
        <taxon>Cottioidei</taxon>
        <taxon>Cottales</taxon>
        <taxon>Liparidae</taxon>
        <taxon>Liparis</taxon>
    </lineage>
</organism>
<feature type="region of interest" description="Disordered" evidence="1">
    <location>
        <begin position="1"/>
        <end position="26"/>
    </location>
</feature>
<evidence type="ECO:0000256" key="1">
    <source>
        <dbReference type="SAM" id="MobiDB-lite"/>
    </source>
</evidence>
<dbReference type="EMBL" id="SRLO01000750">
    <property type="protein sequence ID" value="TNN47274.1"/>
    <property type="molecule type" value="Genomic_DNA"/>
</dbReference>
<comment type="caution">
    <text evidence="2">The sequence shown here is derived from an EMBL/GenBank/DDBJ whole genome shotgun (WGS) entry which is preliminary data.</text>
</comment>
<name>A0A4Z2G332_9TELE</name>
<evidence type="ECO:0000313" key="3">
    <source>
        <dbReference type="Proteomes" id="UP000314294"/>
    </source>
</evidence>
<gene>
    <name evidence="2" type="ORF">EYF80_042540</name>
</gene>
<dbReference type="AlphaFoldDB" id="A0A4Z2G332"/>
<accession>A0A4Z2G332</accession>
<sequence length="183" mass="19947">MADSSPSLSVMAPPLRGVPGPEEAEGSLLKDSSTAFWITLFPKRCSMNFFPTAVADSYITCRDLTVGEAVVAQLAQCTKGILASRADPHGRVRLHHHRGGAGHAGAVDHVGHEVQTGLEQQAVVTGEQLLVHQLLHLRDEDETCWHSLKQRQWEPSFSTKQIPQPNTLPSNAFWRCSSSKSSS</sequence>
<dbReference type="Proteomes" id="UP000314294">
    <property type="component" value="Unassembled WGS sequence"/>
</dbReference>
<protein>
    <submittedName>
        <fullName evidence="2">Uncharacterized protein</fullName>
    </submittedName>
</protein>
<proteinExistence type="predicted"/>
<reference evidence="2 3" key="1">
    <citation type="submission" date="2019-03" db="EMBL/GenBank/DDBJ databases">
        <title>First draft genome of Liparis tanakae, snailfish: a comprehensive survey of snailfish specific genes.</title>
        <authorList>
            <person name="Kim W."/>
            <person name="Song I."/>
            <person name="Jeong J.-H."/>
            <person name="Kim D."/>
            <person name="Kim S."/>
            <person name="Ryu S."/>
            <person name="Song J.Y."/>
            <person name="Lee S.K."/>
        </authorList>
    </citation>
    <scope>NUCLEOTIDE SEQUENCE [LARGE SCALE GENOMIC DNA]</scope>
    <source>
        <tissue evidence="2">Muscle</tissue>
    </source>
</reference>